<evidence type="ECO:0000313" key="3">
    <source>
        <dbReference type="Proteomes" id="UP001050691"/>
    </source>
</evidence>
<dbReference type="GO" id="GO:0016491">
    <property type="term" value="F:oxidoreductase activity"/>
    <property type="evidence" value="ECO:0007669"/>
    <property type="project" value="TreeGrafter"/>
</dbReference>
<evidence type="ECO:0000256" key="1">
    <source>
        <dbReference type="ARBA" id="ARBA00010790"/>
    </source>
</evidence>
<dbReference type="PANTHER" id="PTHR11552:SF147">
    <property type="entry name" value="CHOLINE DEHYDROGENASE, MITOCHONDRIAL"/>
    <property type="match status" value="1"/>
</dbReference>
<dbReference type="Gene3D" id="3.50.50.60">
    <property type="entry name" value="FAD/NAD(P)-binding domain"/>
    <property type="match status" value="1"/>
</dbReference>
<accession>A0AAV5A919</accession>
<name>A0AAV5A919_9AGAM</name>
<dbReference type="EMBL" id="BPWL01000004">
    <property type="protein sequence ID" value="GJJ09051.1"/>
    <property type="molecule type" value="Genomic_DNA"/>
</dbReference>
<dbReference type="InterPro" id="IPR012132">
    <property type="entry name" value="GMC_OxRdtase"/>
</dbReference>
<comment type="similarity">
    <text evidence="1">Belongs to the GMC oxidoreductase family.</text>
</comment>
<gene>
    <name evidence="2" type="ORF">Clacol_003273</name>
</gene>
<dbReference type="PANTHER" id="PTHR11552">
    <property type="entry name" value="GLUCOSE-METHANOL-CHOLINE GMC OXIDOREDUCTASE"/>
    <property type="match status" value="1"/>
</dbReference>
<dbReference type="InterPro" id="IPR036188">
    <property type="entry name" value="FAD/NAD-bd_sf"/>
</dbReference>
<organism evidence="2 3">
    <name type="scientific">Clathrus columnatus</name>
    <dbReference type="NCBI Taxonomy" id="1419009"/>
    <lineage>
        <taxon>Eukaryota</taxon>
        <taxon>Fungi</taxon>
        <taxon>Dikarya</taxon>
        <taxon>Basidiomycota</taxon>
        <taxon>Agaricomycotina</taxon>
        <taxon>Agaricomycetes</taxon>
        <taxon>Phallomycetidae</taxon>
        <taxon>Phallales</taxon>
        <taxon>Clathraceae</taxon>
        <taxon>Clathrus</taxon>
    </lineage>
</organism>
<evidence type="ECO:0008006" key="4">
    <source>
        <dbReference type="Google" id="ProtNLM"/>
    </source>
</evidence>
<proteinExistence type="inferred from homology"/>
<evidence type="ECO:0000313" key="2">
    <source>
        <dbReference type="EMBL" id="GJJ09051.1"/>
    </source>
</evidence>
<dbReference type="GO" id="GO:0050660">
    <property type="term" value="F:flavin adenine dinucleotide binding"/>
    <property type="evidence" value="ECO:0007669"/>
    <property type="project" value="InterPro"/>
</dbReference>
<comment type="caution">
    <text evidence="2">The sequence shown here is derived from an EMBL/GenBank/DDBJ whole genome shotgun (WGS) entry which is preliminary data.</text>
</comment>
<reference evidence="2" key="1">
    <citation type="submission" date="2021-10" db="EMBL/GenBank/DDBJ databases">
        <title>De novo Genome Assembly of Clathrus columnatus (Basidiomycota, Fungi) Using Illumina and Nanopore Sequence Data.</title>
        <authorList>
            <person name="Ogiso-Tanaka E."/>
            <person name="Itagaki H."/>
            <person name="Hosoya T."/>
            <person name="Hosaka K."/>
        </authorList>
    </citation>
    <scope>NUCLEOTIDE SEQUENCE</scope>
    <source>
        <strain evidence="2">MO-923</strain>
    </source>
</reference>
<dbReference type="SUPFAM" id="SSF51905">
    <property type="entry name" value="FAD/NAD(P)-binding domain"/>
    <property type="match status" value="1"/>
</dbReference>
<keyword evidence="3" id="KW-1185">Reference proteome</keyword>
<dbReference type="AlphaFoldDB" id="A0AAV5A919"/>
<dbReference type="Proteomes" id="UP001050691">
    <property type="component" value="Unassembled WGS sequence"/>
</dbReference>
<protein>
    <recommendedName>
        <fullName evidence="4">Glucose dehydrogenase</fullName>
    </recommendedName>
</protein>
<sequence length="91" mass="9926">MEPNFANVENVANKTFDYIIVAGSVLAGRLSEESGITVLLLEAGKGHINDPLIDTPSGGARGFQLGNPDYDWAFETTSQKNLNGRTMIWNR</sequence>